<proteinExistence type="predicted"/>
<evidence type="ECO:0000313" key="2">
    <source>
        <dbReference type="EMBL" id="MPC14515.1"/>
    </source>
</evidence>
<dbReference type="Proteomes" id="UP000324222">
    <property type="component" value="Unassembled WGS sequence"/>
</dbReference>
<organism evidence="2 3">
    <name type="scientific">Portunus trituberculatus</name>
    <name type="common">Swimming crab</name>
    <name type="synonym">Neptunus trituberculatus</name>
    <dbReference type="NCBI Taxonomy" id="210409"/>
    <lineage>
        <taxon>Eukaryota</taxon>
        <taxon>Metazoa</taxon>
        <taxon>Ecdysozoa</taxon>
        <taxon>Arthropoda</taxon>
        <taxon>Crustacea</taxon>
        <taxon>Multicrustacea</taxon>
        <taxon>Malacostraca</taxon>
        <taxon>Eumalacostraca</taxon>
        <taxon>Eucarida</taxon>
        <taxon>Decapoda</taxon>
        <taxon>Pleocyemata</taxon>
        <taxon>Brachyura</taxon>
        <taxon>Eubrachyura</taxon>
        <taxon>Portunoidea</taxon>
        <taxon>Portunidae</taxon>
        <taxon>Portuninae</taxon>
        <taxon>Portunus</taxon>
    </lineage>
</organism>
<accession>A0A5B7CZQ6</accession>
<name>A0A5B7CZQ6_PORTR</name>
<gene>
    <name evidence="2" type="ORF">E2C01_007282</name>
</gene>
<evidence type="ECO:0000256" key="1">
    <source>
        <dbReference type="SAM" id="MobiDB-lite"/>
    </source>
</evidence>
<feature type="region of interest" description="Disordered" evidence="1">
    <location>
        <begin position="73"/>
        <end position="105"/>
    </location>
</feature>
<dbReference type="AlphaFoldDB" id="A0A5B7CZQ6"/>
<dbReference type="EMBL" id="VSRR010000356">
    <property type="protein sequence ID" value="MPC14515.1"/>
    <property type="molecule type" value="Genomic_DNA"/>
</dbReference>
<sequence length="105" mass="11052">MEIQKGVPEFTSKRYPVHGPSVGWASSLGAMVSYRTCSDVAPCPASTPSPFPSPCHPCLPATPLLNIQELGYTPPSCSSTPPTSPLTLSPSISLSPTINQNKARK</sequence>
<comment type="caution">
    <text evidence="2">The sequence shown here is derived from an EMBL/GenBank/DDBJ whole genome shotgun (WGS) entry which is preliminary data.</text>
</comment>
<reference evidence="2 3" key="1">
    <citation type="submission" date="2019-05" db="EMBL/GenBank/DDBJ databases">
        <title>Another draft genome of Portunus trituberculatus and its Hox gene families provides insights of decapod evolution.</title>
        <authorList>
            <person name="Jeong J.-H."/>
            <person name="Song I."/>
            <person name="Kim S."/>
            <person name="Choi T."/>
            <person name="Kim D."/>
            <person name="Ryu S."/>
            <person name="Kim W."/>
        </authorList>
    </citation>
    <scope>NUCLEOTIDE SEQUENCE [LARGE SCALE GENOMIC DNA]</scope>
    <source>
        <tissue evidence="2">Muscle</tissue>
    </source>
</reference>
<keyword evidence="3" id="KW-1185">Reference proteome</keyword>
<feature type="compositionally biased region" description="Low complexity" evidence="1">
    <location>
        <begin position="73"/>
        <end position="97"/>
    </location>
</feature>
<protein>
    <submittedName>
        <fullName evidence="2">Uncharacterized protein</fullName>
    </submittedName>
</protein>
<evidence type="ECO:0000313" key="3">
    <source>
        <dbReference type="Proteomes" id="UP000324222"/>
    </source>
</evidence>